<accession>A0A9P4QV31</accession>
<reference evidence="2" key="1">
    <citation type="journal article" date="2020" name="Stud. Mycol.">
        <title>101 Dothideomycetes genomes: a test case for predicting lifestyles and emergence of pathogens.</title>
        <authorList>
            <person name="Haridas S."/>
            <person name="Albert R."/>
            <person name="Binder M."/>
            <person name="Bloem J."/>
            <person name="Labutti K."/>
            <person name="Salamov A."/>
            <person name="Andreopoulos B."/>
            <person name="Baker S."/>
            <person name="Barry K."/>
            <person name="Bills G."/>
            <person name="Bluhm B."/>
            <person name="Cannon C."/>
            <person name="Castanera R."/>
            <person name="Culley D."/>
            <person name="Daum C."/>
            <person name="Ezra D."/>
            <person name="Gonzalez J."/>
            <person name="Henrissat B."/>
            <person name="Kuo A."/>
            <person name="Liang C."/>
            <person name="Lipzen A."/>
            <person name="Lutzoni F."/>
            <person name="Magnuson J."/>
            <person name="Mondo S."/>
            <person name="Nolan M."/>
            <person name="Ohm R."/>
            <person name="Pangilinan J."/>
            <person name="Park H.-J."/>
            <person name="Ramirez L."/>
            <person name="Alfaro M."/>
            <person name="Sun H."/>
            <person name="Tritt A."/>
            <person name="Yoshinaga Y."/>
            <person name="Zwiers L.-H."/>
            <person name="Turgeon B."/>
            <person name="Goodwin S."/>
            <person name="Spatafora J."/>
            <person name="Crous P."/>
            <person name="Grigoriev I."/>
        </authorList>
    </citation>
    <scope>NUCLEOTIDE SEQUENCE</scope>
    <source>
        <strain evidence="2">CBS 125425</strain>
    </source>
</reference>
<organism evidence="2 3">
    <name type="scientific">Polyplosphaeria fusca</name>
    <dbReference type="NCBI Taxonomy" id="682080"/>
    <lineage>
        <taxon>Eukaryota</taxon>
        <taxon>Fungi</taxon>
        <taxon>Dikarya</taxon>
        <taxon>Ascomycota</taxon>
        <taxon>Pezizomycotina</taxon>
        <taxon>Dothideomycetes</taxon>
        <taxon>Pleosporomycetidae</taxon>
        <taxon>Pleosporales</taxon>
        <taxon>Tetraplosphaeriaceae</taxon>
        <taxon>Polyplosphaeria</taxon>
    </lineage>
</organism>
<sequence length="114" mass="12786">MAPGSPYGLRNTPRRSSKLIESQSADYRASPTPQTPRSRRPPKPRPGRGRTRLDTIPVDIESDNDVVIPETDDDDQPSKNAQYRGGEIRKARQKVGYTLQTAPLIRYWSVIGLV</sequence>
<evidence type="ECO:0000256" key="1">
    <source>
        <dbReference type="SAM" id="MobiDB-lite"/>
    </source>
</evidence>
<dbReference type="Proteomes" id="UP000799444">
    <property type="component" value="Unassembled WGS sequence"/>
</dbReference>
<protein>
    <submittedName>
        <fullName evidence="2">Uncharacterized protein</fullName>
    </submittedName>
</protein>
<proteinExistence type="predicted"/>
<evidence type="ECO:0000313" key="2">
    <source>
        <dbReference type="EMBL" id="KAF2734267.1"/>
    </source>
</evidence>
<dbReference type="AlphaFoldDB" id="A0A9P4QV31"/>
<gene>
    <name evidence="2" type="ORF">EJ04DRAFT_552806</name>
</gene>
<dbReference type="EMBL" id="ML996150">
    <property type="protein sequence ID" value="KAF2734267.1"/>
    <property type="molecule type" value="Genomic_DNA"/>
</dbReference>
<evidence type="ECO:0000313" key="3">
    <source>
        <dbReference type="Proteomes" id="UP000799444"/>
    </source>
</evidence>
<keyword evidence="3" id="KW-1185">Reference proteome</keyword>
<comment type="caution">
    <text evidence="2">The sequence shown here is derived from an EMBL/GenBank/DDBJ whole genome shotgun (WGS) entry which is preliminary data.</text>
</comment>
<feature type="compositionally biased region" description="Acidic residues" evidence="1">
    <location>
        <begin position="60"/>
        <end position="75"/>
    </location>
</feature>
<name>A0A9P4QV31_9PLEO</name>
<feature type="compositionally biased region" description="Basic residues" evidence="1">
    <location>
        <begin position="37"/>
        <end position="50"/>
    </location>
</feature>
<feature type="region of interest" description="Disordered" evidence="1">
    <location>
        <begin position="1"/>
        <end position="87"/>
    </location>
</feature>